<keyword evidence="1" id="KW-0812">Transmembrane</keyword>
<keyword evidence="3" id="KW-1185">Reference proteome</keyword>
<comment type="caution">
    <text evidence="2">The sequence shown here is derived from an EMBL/GenBank/DDBJ whole genome shotgun (WGS) entry which is preliminary data.</text>
</comment>
<sequence length="225" mass="23977">MDTIINPSASGQPSIKRLAGMAFIGMALCYITLFIIYGAVLSTPADATTAEKIAYLIENKGLYNFTYVLGYVLFACLLCFCVYVVGQLGSMASKTTVAMMSLFGYFWVVVLLCTGMIGISSNELLASQNASNPAAAEVVYYAGTLLTESLGGGIEFIGGVWLFLLGVIGWRHGLLSKTLSAFTLVKGAIGIATLFSAELVLRVVFGLSGIVWFIWIGVVLIKKSS</sequence>
<dbReference type="EMBL" id="AAOE01000001">
    <property type="protein sequence ID" value="EAR11457.1"/>
    <property type="molecule type" value="Genomic_DNA"/>
</dbReference>
<dbReference type="Proteomes" id="UP000005953">
    <property type="component" value="Unassembled WGS sequence"/>
</dbReference>
<evidence type="ECO:0000313" key="3">
    <source>
        <dbReference type="Proteomes" id="UP000005953"/>
    </source>
</evidence>
<dbReference type="RefSeq" id="WP_008045126.1">
    <property type="nucleotide sequence ID" value="NZ_CH724151.1"/>
</dbReference>
<dbReference type="OrthoDB" id="1162205at2"/>
<accession>A4BA06</accession>
<proteinExistence type="predicted"/>
<reference evidence="2 3" key="1">
    <citation type="submission" date="2006-02" db="EMBL/GenBank/DDBJ databases">
        <authorList>
            <person name="Pinhassi J."/>
            <person name="Pedros-Alio C."/>
            <person name="Ferriera S."/>
            <person name="Johnson J."/>
            <person name="Kravitz S."/>
            <person name="Halpern A."/>
            <person name="Remington K."/>
            <person name="Beeson K."/>
            <person name="Tran B."/>
            <person name="Rogers Y.-H."/>
            <person name="Friedman R."/>
            <person name="Venter J.C."/>
        </authorList>
    </citation>
    <scope>NUCLEOTIDE SEQUENCE [LARGE SCALE GENOMIC DNA]</scope>
    <source>
        <strain evidence="2 3">MED297</strain>
    </source>
</reference>
<name>A4BA06_9GAMM</name>
<dbReference type="STRING" id="314283.MED297_21257"/>
<feature type="transmembrane region" description="Helical" evidence="1">
    <location>
        <begin position="62"/>
        <end position="85"/>
    </location>
</feature>
<keyword evidence="1" id="KW-1133">Transmembrane helix</keyword>
<evidence type="ECO:0008006" key="4">
    <source>
        <dbReference type="Google" id="ProtNLM"/>
    </source>
</evidence>
<organism evidence="2 3">
    <name type="scientific">Reinekea blandensis MED297</name>
    <dbReference type="NCBI Taxonomy" id="314283"/>
    <lineage>
        <taxon>Bacteria</taxon>
        <taxon>Pseudomonadati</taxon>
        <taxon>Pseudomonadota</taxon>
        <taxon>Gammaproteobacteria</taxon>
        <taxon>Oceanospirillales</taxon>
        <taxon>Saccharospirillaceae</taxon>
        <taxon>Reinekea</taxon>
    </lineage>
</organism>
<feature type="transmembrane region" description="Helical" evidence="1">
    <location>
        <begin position="203"/>
        <end position="221"/>
    </location>
</feature>
<gene>
    <name evidence="2" type="ORF">MED297_21257</name>
</gene>
<evidence type="ECO:0000256" key="1">
    <source>
        <dbReference type="SAM" id="Phobius"/>
    </source>
</evidence>
<feature type="transmembrane region" description="Helical" evidence="1">
    <location>
        <begin position="139"/>
        <end position="167"/>
    </location>
</feature>
<dbReference type="HOGENOM" id="CLU_107033_0_0_6"/>
<feature type="transmembrane region" description="Helical" evidence="1">
    <location>
        <begin position="179"/>
        <end position="197"/>
    </location>
</feature>
<feature type="transmembrane region" description="Helical" evidence="1">
    <location>
        <begin position="97"/>
        <end position="119"/>
    </location>
</feature>
<feature type="transmembrane region" description="Helical" evidence="1">
    <location>
        <begin position="21"/>
        <end position="42"/>
    </location>
</feature>
<protein>
    <recommendedName>
        <fullName evidence="4">DUF4386 domain-containing protein</fullName>
    </recommendedName>
</protein>
<evidence type="ECO:0000313" key="2">
    <source>
        <dbReference type="EMBL" id="EAR11457.1"/>
    </source>
</evidence>
<keyword evidence="1" id="KW-0472">Membrane</keyword>
<dbReference type="AlphaFoldDB" id="A4BA06"/>